<evidence type="ECO:0000256" key="5">
    <source>
        <dbReference type="ARBA" id="ARBA00022989"/>
    </source>
</evidence>
<evidence type="ECO:0000256" key="1">
    <source>
        <dbReference type="ARBA" id="ARBA00004370"/>
    </source>
</evidence>
<evidence type="ECO:0000256" key="4">
    <source>
        <dbReference type="ARBA" id="ARBA00022723"/>
    </source>
</evidence>
<feature type="domain" description="Rieske" evidence="11">
    <location>
        <begin position="34"/>
        <end position="112"/>
    </location>
</feature>
<reference evidence="12" key="2">
    <citation type="journal article" date="2022" name="BMC Genomics">
        <title>Comparative genome analysis of mycobacteria focusing on tRNA and non-coding RNA.</title>
        <authorList>
            <person name="Behra P.R.K."/>
            <person name="Pettersson B.M.F."/>
            <person name="Ramesh M."/>
            <person name="Das S."/>
            <person name="Dasgupta S."/>
            <person name="Kirsebom L.A."/>
        </authorList>
    </citation>
    <scope>NUCLEOTIDE SEQUENCE</scope>
    <source>
        <strain evidence="12">DSM 44242</strain>
    </source>
</reference>
<dbReference type="EMBL" id="JACKVC010000010">
    <property type="protein sequence ID" value="MCV7388082.1"/>
    <property type="molecule type" value="Genomic_DNA"/>
</dbReference>
<dbReference type="GO" id="GO:0004497">
    <property type="term" value="F:monooxygenase activity"/>
    <property type="evidence" value="ECO:0007669"/>
    <property type="project" value="UniProtKB-ARBA"/>
</dbReference>
<feature type="region of interest" description="Disordered" evidence="10">
    <location>
        <begin position="1"/>
        <end position="25"/>
    </location>
</feature>
<evidence type="ECO:0000256" key="10">
    <source>
        <dbReference type="SAM" id="MobiDB-lite"/>
    </source>
</evidence>
<dbReference type="PANTHER" id="PTHR21266:SF32">
    <property type="entry name" value="CHOLESTEROL 7-DESATURASE NVD"/>
    <property type="match status" value="1"/>
</dbReference>
<evidence type="ECO:0000256" key="7">
    <source>
        <dbReference type="ARBA" id="ARBA00023004"/>
    </source>
</evidence>
<evidence type="ECO:0000256" key="9">
    <source>
        <dbReference type="ARBA" id="ARBA00023136"/>
    </source>
</evidence>
<gene>
    <name evidence="12" type="ORF">H5P34_08495</name>
</gene>
<keyword evidence="9" id="KW-0472">Membrane</keyword>
<evidence type="ECO:0000259" key="11">
    <source>
        <dbReference type="PROSITE" id="PS51296"/>
    </source>
</evidence>
<keyword evidence="3" id="KW-0001">2Fe-2S</keyword>
<dbReference type="PANTHER" id="PTHR21266">
    <property type="entry name" value="IRON-SULFUR DOMAIN CONTAINING PROTEIN"/>
    <property type="match status" value="1"/>
</dbReference>
<dbReference type="SUPFAM" id="SSF50022">
    <property type="entry name" value="ISP domain"/>
    <property type="match status" value="1"/>
</dbReference>
<dbReference type="InterPro" id="IPR050584">
    <property type="entry name" value="Cholesterol_7-desaturase"/>
</dbReference>
<keyword evidence="8" id="KW-0411">Iron-sulfur</keyword>
<organism evidence="12 13">
    <name type="scientific">Mycolicibacterium porcinum</name>
    <dbReference type="NCBI Taxonomy" id="39693"/>
    <lineage>
        <taxon>Bacteria</taxon>
        <taxon>Bacillati</taxon>
        <taxon>Actinomycetota</taxon>
        <taxon>Actinomycetes</taxon>
        <taxon>Mycobacteriales</taxon>
        <taxon>Mycobacteriaceae</taxon>
        <taxon>Mycolicibacterium</taxon>
    </lineage>
</organism>
<evidence type="ECO:0000256" key="6">
    <source>
        <dbReference type="ARBA" id="ARBA00023002"/>
    </source>
</evidence>
<dbReference type="AlphaFoldDB" id="A0AAW5SZQ2"/>
<comment type="subcellular location">
    <subcellularLocation>
        <location evidence="1">Membrane</location>
    </subcellularLocation>
</comment>
<dbReference type="GO" id="GO:0051537">
    <property type="term" value="F:2 iron, 2 sulfur cluster binding"/>
    <property type="evidence" value="ECO:0007669"/>
    <property type="project" value="UniProtKB-KW"/>
</dbReference>
<dbReference type="Pfam" id="PF00355">
    <property type="entry name" value="Rieske"/>
    <property type="match status" value="1"/>
</dbReference>
<dbReference type="Gene3D" id="2.102.10.10">
    <property type="entry name" value="Rieske [2Fe-2S] iron-sulphur domain"/>
    <property type="match status" value="1"/>
</dbReference>
<dbReference type="GO" id="GO:0016020">
    <property type="term" value="C:membrane"/>
    <property type="evidence" value="ECO:0007669"/>
    <property type="project" value="UniProtKB-SubCell"/>
</dbReference>
<name>A0AAW5SZQ2_9MYCO</name>
<accession>A0AAW5SZQ2</accession>
<dbReference type="Proteomes" id="UP001141659">
    <property type="component" value="Unassembled WGS sequence"/>
</dbReference>
<keyword evidence="7" id="KW-0408">Iron</keyword>
<proteinExistence type="predicted"/>
<evidence type="ECO:0000256" key="2">
    <source>
        <dbReference type="ARBA" id="ARBA00022692"/>
    </source>
</evidence>
<keyword evidence="6" id="KW-0560">Oxidoreductase</keyword>
<protein>
    <submittedName>
        <fullName evidence="12">Rieske 2Fe-2S domain-containing protein</fullName>
    </submittedName>
</protein>
<keyword evidence="4" id="KW-0479">Metal-binding</keyword>
<dbReference type="RefSeq" id="WP_081814354.1">
    <property type="nucleotide sequence ID" value="NZ_JACKVC010000010.1"/>
</dbReference>
<evidence type="ECO:0000256" key="8">
    <source>
        <dbReference type="ARBA" id="ARBA00023014"/>
    </source>
</evidence>
<evidence type="ECO:0000313" key="12">
    <source>
        <dbReference type="EMBL" id="MCV7388082.1"/>
    </source>
</evidence>
<dbReference type="InterPro" id="IPR017941">
    <property type="entry name" value="Rieske_2Fe-2S"/>
</dbReference>
<keyword evidence="5" id="KW-1133">Transmembrane helix</keyword>
<evidence type="ECO:0000313" key="13">
    <source>
        <dbReference type="Proteomes" id="UP001141659"/>
    </source>
</evidence>
<comment type="caution">
    <text evidence="12">The sequence shown here is derived from an EMBL/GenBank/DDBJ whole genome shotgun (WGS) entry which is preliminary data.</text>
</comment>
<dbReference type="InterPro" id="IPR036922">
    <property type="entry name" value="Rieske_2Fe-2S_sf"/>
</dbReference>
<sequence>MTTAEESSRTLRVAPRTAATGESDLSPFGLPTGWWPVAHSDEVHQHPGAFRLGTRALAVYRDLTGMVRAVEDRCPHRRLPLSMGRLTEDGSIQCPYHGWSFDGATGRCTAIPNLSVDERIPNGIKVAAFSAAENVAEALGFGLRTSVLAPAVGAPTGEEPDVGTTMYDALVYGGMVFVWTGAEPSATHADAPAATLTGAIATTGTVEVRAPHTSVAEALLHNPGAVLGLGAFLGAGDELCSPTIRREDNVVTVQRERYAYDLPRASTFEPLSKREITSTISTVAATGFTRVDVDAGRWTPACQAFIGLTPIDAHRTVMRWRMSLQGPQRRLGTVGARAWSTGRRLARRAADSAEALADSMPKSVDPGVRALRRARIF</sequence>
<evidence type="ECO:0000256" key="3">
    <source>
        <dbReference type="ARBA" id="ARBA00022714"/>
    </source>
</evidence>
<dbReference type="GO" id="GO:0046872">
    <property type="term" value="F:metal ion binding"/>
    <property type="evidence" value="ECO:0007669"/>
    <property type="project" value="UniProtKB-KW"/>
</dbReference>
<dbReference type="GO" id="GO:0016705">
    <property type="term" value="F:oxidoreductase activity, acting on paired donors, with incorporation or reduction of molecular oxygen"/>
    <property type="evidence" value="ECO:0007669"/>
    <property type="project" value="UniProtKB-ARBA"/>
</dbReference>
<dbReference type="PROSITE" id="PS51296">
    <property type="entry name" value="RIESKE"/>
    <property type="match status" value="1"/>
</dbReference>
<dbReference type="GO" id="GO:0005737">
    <property type="term" value="C:cytoplasm"/>
    <property type="evidence" value="ECO:0007669"/>
    <property type="project" value="TreeGrafter"/>
</dbReference>
<reference evidence="12" key="1">
    <citation type="submission" date="2020-07" db="EMBL/GenBank/DDBJ databases">
        <authorList>
            <person name="Pettersson B.M.F."/>
            <person name="Behra P.R.K."/>
            <person name="Ramesh M."/>
            <person name="Das S."/>
            <person name="Dasgupta S."/>
            <person name="Kirsebom L.A."/>
        </authorList>
    </citation>
    <scope>NUCLEOTIDE SEQUENCE</scope>
    <source>
        <strain evidence="12">DSM 44242</strain>
    </source>
</reference>
<keyword evidence="2" id="KW-0812">Transmembrane</keyword>